<sequence length="223" mass="24266">MRSSASFSAMPMNKTGSSRLKPDTISRRTYFYINNPDARGFPEPELIALDRSGYTVVLNRVAIDNAPPYLAASSREEFSALLRRIAPGELLVVLELASLGCSARDVLATLTRCRKAKIAVRCVELGNCDLTARPEPQAVKTLRAIVRMDRSVRSLRSTESLKSARENGRPTGRPASFSGGDRERIVRSLGKGLSVSEVARRFGTSRQTVMRVRAAAAPPAGDS</sequence>
<evidence type="ECO:0000259" key="3">
    <source>
        <dbReference type="SMART" id="SM00857"/>
    </source>
</evidence>
<dbReference type="InterPro" id="IPR009057">
    <property type="entry name" value="Homeodomain-like_sf"/>
</dbReference>
<dbReference type="Pfam" id="PF00239">
    <property type="entry name" value="Resolvase"/>
    <property type="match status" value="1"/>
</dbReference>
<gene>
    <name evidence="4" type="ORF">VOI32_30845</name>
</gene>
<dbReference type="InterPro" id="IPR006119">
    <property type="entry name" value="Resolv_N"/>
</dbReference>
<comment type="similarity">
    <text evidence="1">Belongs to the site-specific recombinase resolvase family.</text>
</comment>
<keyword evidence="5" id="KW-1185">Reference proteome</keyword>
<comment type="caution">
    <text evidence="4">The sequence shown here is derived from an EMBL/GenBank/DDBJ whole genome shotgun (WGS) entry which is preliminary data.</text>
</comment>
<protein>
    <submittedName>
        <fullName evidence="4">Recombinase family protein</fullName>
    </submittedName>
</protein>
<proteinExistence type="inferred from homology"/>
<reference evidence="4 5" key="1">
    <citation type="submission" date="2024-01" db="EMBL/GenBank/DDBJ databases">
        <title>The diversity of rhizobia nodulating Mimosa spp. in eleven states of Brazil covering several biomes is determined by host plant, location, and edaphic factors.</title>
        <authorList>
            <person name="Rouws L."/>
            <person name="Barauna A."/>
            <person name="Beukes C."/>
            <person name="De Faria S.M."/>
            <person name="Gross E."/>
            <person name="Dos Reis Junior F.B."/>
            <person name="Simon M."/>
            <person name="Maluk M."/>
            <person name="Odee D.W."/>
            <person name="Kenicer G."/>
            <person name="Young J.P.W."/>
            <person name="Reis V.M."/>
            <person name="Zilli J."/>
            <person name="James E.K."/>
        </authorList>
    </citation>
    <scope>NUCLEOTIDE SEQUENCE [LARGE SCALE GENOMIC DNA]</scope>
    <source>
        <strain evidence="4 5">JHI1651</strain>
    </source>
</reference>
<evidence type="ECO:0000313" key="4">
    <source>
        <dbReference type="EMBL" id="MEO1758317.1"/>
    </source>
</evidence>
<dbReference type="InterPro" id="IPR006120">
    <property type="entry name" value="Resolvase_HTH_dom"/>
</dbReference>
<feature type="region of interest" description="Disordered" evidence="2">
    <location>
        <begin position="156"/>
        <end position="181"/>
    </location>
</feature>
<dbReference type="SUPFAM" id="SSF53041">
    <property type="entry name" value="Resolvase-like"/>
    <property type="match status" value="1"/>
</dbReference>
<dbReference type="RefSeq" id="WP_224101982.1">
    <property type="nucleotide sequence ID" value="NZ_CAJZAQ010000215.1"/>
</dbReference>
<dbReference type="EMBL" id="JAYLVJ010000052">
    <property type="protein sequence ID" value="MEO1758317.1"/>
    <property type="molecule type" value="Genomic_DNA"/>
</dbReference>
<dbReference type="SUPFAM" id="SSF46689">
    <property type="entry name" value="Homeodomain-like"/>
    <property type="match status" value="1"/>
</dbReference>
<dbReference type="InterPro" id="IPR036162">
    <property type="entry name" value="Resolvase-like_N_sf"/>
</dbReference>
<evidence type="ECO:0000256" key="2">
    <source>
        <dbReference type="SAM" id="MobiDB-lite"/>
    </source>
</evidence>
<dbReference type="Proteomes" id="UP001462961">
    <property type="component" value="Unassembled WGS sequence"/>
</dbReference>
<dbReference type="Gene3D" id="1.10.10.60">
    <property type="entry name" value="Homeodomain-like"/>
    <property type="match status" value="1"/>
</dbReference>
<evidence type="ECO:0000313" key="5">
    <source>
        <dbReference type="Proteomes" id="UP001462961"/>
    </source>
</evidence>
<dbReference type="SMART" id="SM00857">
    <property type="entry name" value="Resolvase"/>
    <property type="match status" value="1"/>
</dbReference>
<dbReference type="Pfam" id="PF02796">
    <property type="entry name" value="HTH_7"/>
    <property type="match status" value="1"/>
</dbReference>
<accession>A0ABV0E7Y4</accession>
<organism evidence="4 5">
    <name type="scientific">Paraburkholderia caribensis</name>
    <dbReference type="NCBI Taxonomy" id="75105"/>
    <lineage>
        <taxon>Bacteria</taxon>
        <taxon>Pseudomonadati</taxon>
        <taxon>Pseudomonadota</taxon>
        <taxon>Betaproteobacteria</taxon>
        <taxon>Burkholderiales</taxon>
        <taxon>Burkholderiaceae</taxon>
        <taxon>Paraburkholderia</taxon>
    </lineage>
</organism>
<evidence type="ECO:0000256" key="1">
    <source>
        <dbReference type="ARBA" id="ARBA00009913"/>
    </source>
</evidence>
<dbReference type="Gene3D" id="3.40.50.1390">
    <property type="entry name" value="Resolvase, N-terminal catalytic domain"/>
    <property type="match status" value="1"/>
</dbReference>
<dbReference type="CDD" id="cd00569">
    <property type="entry name" value="HTH_Hin_like"/>
    <property type="match status" value="1"/>
</dbReference>
<feature type="domain" description="Resolvase/invertase-type recombinase catalytic" evidence="3">
    <location>
        <begin position="29"/>
        <end position="170"/>
    </location>
</feature>
<name>A0ABV0E7Y4_9BURK</name>